<feature type="signal peptide" evidence="1">
    <location>
        <begin position="1"/>
        <end position="19"/>
    </location>
</feature>
<evidence type="ECO:0000313" key="2">
    <source>
        <dbReference type="EMBL" id="CAD9822690.1"/>
    </source>
</evidence>
<evidence type="ECO:0000256" key="1">
    <source>
        <dbReference type="SAM" id="SignalP"/>
    </source>
</evidence>
<dbReference type="Gene3D" id="3.40.30.10">
    <property type="entry name" value="Glutaredoxin"/>
    <property type="match status" value="1"/>
</dbReference>
<feature type="chain" id="PRO_5030690225" evidence="1">
    <location>
        <begin position="20"/>
        <end position="206"/>
    </location>
</feature>
<accession>A0A7S2UKQ3</accession>
<proteinExistence type="predicted"/>
<sequence length="206" mass="22732">MIRKIIFSVWIGWNAGAGAFQVSPACSGSKMHGKKMTFGTSFFVPRQKRLFRQAVENGDTTNGANSEQMTVEELDPEICTQFKILTCASTSCSALRKKLGMDEFATVGALDMRRENANAAGLIVEESTCLGACKFAPCVSVQHEDYDGNVGLEGMTEAELSETVFHRVITEDDIDRVWGCVENAIRTMADEEDDSDEDDEDESRYV</sequence>
<name>A0A7S2UKQ3_9STRA</name>
<dbReference type="CDD" id="cd02980">
    <property type="entry name" value="TRX_Fd_family"/>
    <property type="match status" value="1"/>
</dbReference>
<dbReference type="EMBL" id="HBHQ01021512">
    <property type="protein sequence ID" value="CAD9822690.1"/>
    <property type="molecule type" value="Transcribed_RNA"/>
</dbReference>
<gene>
    <name evidence="2" type="ORF">ASEP1449_LOCUS14524</name>
</gene>
<organism evidence="2">
    <name type="scientific">Attheya septentrionalis</name>
    <dbReference type="NCBI Taxonomy" id="420275"/>
    <lineage>
        <taxon>Eukaryota</taxon>
        <taxon>Sar</taxon>
        <taxon>Stramenopiles</taxon>
        <taxon>Ochrophyta</taxon>
        <taxon>Bacillariophyta</taxon>
        <taxon>Coscinodiscophyceae</taxon>
        <taxon>Chaetocerotophycidae</taxon>
        <taxon>Chaetocerotales</taxon>
        <taxon>Attheyaceae</taxon>
        <taxon>Attheya</taxon>
    </lineage>
</organism>
<protein>
    <submittedName>
        <fullName evidence="2">Uncharacterized protein</fullName>
    </submittedName>
</protein>
<dbReference type="InterPro" id="IPR036249">
    <property type="entry name" value="Thioredoxin-like_sf"/>
</dbReference>
<dbReference type="SUPFAM" id="SSF52833">
    <property type="entry name" value="Thioredoxin-like"/>
    <property type="match status" value="1"/>
</dbReference>
<reference evidence="2" key="1">
    <citation type="submission" date="2021-01" db="EMBL/GenBank/DDBJ databases">
        <authorList>
            <person name="Corre E."/>
            <person name="Pelletier E."/>
            <person name="Niang G."/>
            <person name="Scheremetjew M."/>
            <person name="Finn R."/>
            <person name="Kale V."/>
            <person name="Holt S."/>
            <person name="Cochrane G."/>
            <person name="Meng A."/>
            <person name="Brown T."/>
            <person name="Cohen L."/>
        </authorList>
    </citation>
    <scope>NUCLEOTIDE SEQUENCE</scope>
    <source>
        <strain evidence="2">CCMP2084</strain>
    </source>
</reference>
<keyword evidence="1" id="KW-0732">Signal</keyword>
<dbReference type="AlphaFoldDB" id="A0A7S2UKQ3"/>